<sequence>MPGRLDMQWPLSARGERPPSSVLSPVQGTSSNPLPPYPDDGHDDARALVASRLWGRERRYSDSFPQQSAQVIFQESLDRHNLASRTGLSFYIADGNPTSPQPREVDLGGSITHLPSPVQSPIRSTAAARYTPRPAQALQVQQASTTATGKSNAFMSWTEFTPYKLPRRLPAFSAKTHRQEVISAVSALSIPTIQLENVGKLARPIMNKYYRTEQALSEFLTTTERVLLLPNPSPSLPSNPPSQRFLERLESELFNTSKYLSSSSSSSSTQNLTVLTWSDDSPWGTATLFEVSLPPQAAPRPPPGIGLLARRRRNAQLPLLQTGNGDTSVNPNQAVSIHPVASMELIPRQALVNLRLDTSIRKLVLADSSSESGSGAKKSRFRWLATTAGFRSPVYATLYDPPDSDSDSDDDNDNAKSPLQPPTAYPTATTTATTTTISSALDDDVDAVLGPNRRRARKRRRHRASTDPRNEYYEKEEETDGIISTIPQFLALLHTSFSVVEEISSTPISGATSSEGQGQDPGSTRVETASGRRVRGVSLRDWPQGKKHTGKHVRVVVLMPDSEGSSSSTWTEEKIFWSDDVTGLRELKGKRYRDAIGRERRPR</sequence>
<keyword evidence="3" id="KW-1185">Reference proteome</keyword>
<name>A0AAV9HZE4_9PEZI</name>
<dbReference type="Proteomes" id="UP001321749">
    <property type="component" value="Unassembled WGS sequence"/>
</dbReference>
<feature type="region of interest" description="Disordered" evidence="1">
    <location>
        <begin position="1"/>
        <end position="44"/>
    </location>
</feature>
<comment type="caution">
    <text evidence="2">The sequence shown here is derived from an EMBL/GenBank/DDBJ whole genome shotgun (WGS) entry which is preliminary data.</text>
</comment>
<protein>
    <submittedName>
        <fullName evidence="2">Uncharacterized protein</fullName>
    </submittedName>
</protein>
<feature type="compositionally biased region" description="Polar residues" evidence="1">
    <location>
        <begin position="507"/>
        <end position="527"/>
    </location>
</feature>
<feature type="compositionally biased region" description="Low complexity" evidence="1">
    <location>
        <begin position="425"/>
        <end position="436"/>
    </location>
</feature>
<proteinExistence type="predicted"/>
<dbReference type="AlphaFoldDB" id="A0AAV9HZE4"/>
<evidence type="ECO:0000313" key="3">
    <source>
        <dbReference type="Proteomes" id="UP001321749"/>
    </source>
</evidence>
<feature type="compositionally biased region" description="Polar residues" evidence="1">
    <location>
        <begin position="21"/>
        <end position="32"/>
    </location>
</feature>
<accession>A0AAV9HZE4</accession>
<feature type="compositionally biased region" description="Basic residues" evidence="1">
    <location>
        <begin position="452"/>
        <end position="463"/>
    </location>
</feature>
<dbReference type="EMBL" id="MU864940">
    <property type="protein sequence ID" value="KAK4465375.1"/>
    <property type="molecule type" value="Genomic_DNA"/>
</dbReference>
<reference evidence="2" key="2">
    <citation type="submission" date="2023-06" db="EMBL/GenBank/DDBJ databases">
        <authorList>
            <consortium name="Lawrence Berkeley National Laboratory"/>
            <person name="Mondo S.J."/>
            <person name="Hensen N."/>
            <person name="Bonometti L."/>
            <person name="Westerberg I."/>
            <person name="Brannstrom I.O."/>
            <person name="Guillou S."/>
            <person name="Cros-Aarteil S."/>
            <person name="Calhoun S."/>
            <person name="Haridas S."/>
            <person name="Kuo A."/>
            <person name="Pangilinan J."/>
            <person name="Riley R."/>
            <person name="Labutti K."/>
            <person name="Andreopoulos B."/>
            <person name="Lipzen A."/>
            <person name="Chen C."/>
            <person name="Yanf M."/>
            <person name="Daum C."/>
            <person name="Ng V."/>
            <person name="Clum A."/>
            <person name="Steindorff A."/>
            <person name="Ohm R."/>
            <person name="Martin F."/>
            <person name="Silar P."/>
            <person name="Natvig D."/>
            <person name="Lalanne C."/>
            <person name="Gautier V."/>
            <person name="Ament-Velasquez S.L."/>
            <person name="Kruys A."/>
            <person name="Hutchinson M.I."/>
            <person name="Powell A.J."/>
            <person name="Barry K."/>
            <person name="Miller A.N."/>
            <person name="Grigoriev I.V."/>
            <person name="Debuchy R."/>
            <person name="Gladieux P."/>
            <person name="Thoren M.H."/>
            <person name="Johannesson H."/>
        </authorList>
    </citation>
    <scope>NUCLEOTIDE SEQUENCE</scope>
    <source>
        <strain evidence="2">PSN324</strain>
    </source>
</reference>
<evidence type="ECO:0000313" key="2">
    <source>
        <dbReference type="EMBL" id="KAK4465375.1"/>
    </source>
</evidence>
<evidence type="ECO:0000256" key="1">
    <source>
        <dbReference type="SAM" id="MobiDB-lite"/>
    </source>
</evidence>
<feature type="non-terminal residue" evidence="2">
    <location>
        <position position="603"/>
    </location>
</feature>
<gene>
    <name evidence="2" type="ORF">QBC42DRAFT_195144</name>
</gene>
<organism evidence="2 3">
    <name type="scientific">Cladorrhinum samala</name>
    <dbReference type="NCBI Taxonomy" id="585594"/>
    <lineage>
        <taxon>Eukaryota</taxon>
        <taxon>Fungi</taxon>
        <taxon>Dikarya</taxon>
        <taxon>Ascomycota</taxon>
        <taxon>Pezizomycotina</taxon>
        <taxon>Sordariomycetes</taxon>
        <taxon>Sordariomycetidae</taxon>
        <taxon>Sordariales</taxon>
        <taxon>Podosporaceae</taxon>
        <taxon>Cladorrhinum</taxon>
    </lineage>
</organism>
<feature type="compositionally biased region" description="Acidic residues" evidence="1">
    <location>
        <begin position="402"/>
        <end position="412"/>
    </location>
</feature>
<feature type="region of interest" description="Disordered" evidence="1">
    <location>
        <begin position="394"/>
        <end position="479"/>
    </location>
</feature>
<feature type="region of interest" description="Disordered" evidence="1">
    <location>
        <begin position="507"/>
        <end position="534"/>
    </location>
</feature>
<reference evidence="2" key="1">
    <citation type="journal article" date="2023" name="Mol. Phylogenet. Evol.">
        <title>Genome-scale phylogeny and comparative genomics of the fungal order Sordariales.</title>
        <authorList>
            <person name="Hensen N."/>
            <person name="Bonometti L."/>
            <person name="Westerberg I."/>
            <person name="Brannstrom I.O."/>
            <person name="Guillou S."/>
            <person name="Cros-Aarteil S."/>
            <person name="Calhoun S."/>
            <person name="Haridas S."/>
            <person name="Kuo A."/>
            <person name="Mondo S."/>
            <person name="Pangilinan J."/>
            <person name="Riley R."/>
            <person name="LaButti K."/>
            <person name="Andreopoulos B."/>
            <person name="Lipzen A."/>
            <person name="Chen C."/>
            <person name="Yan M."/>
            <person name="Daum C."/>
            <person name="Ng V."/>
            <person name="Clum A."/>
            <person name="Steindorff A."/>
            <person name="Ohm R.A."/>
            <person name="Martin F."/>
            <person name="Silar P."/>
            <person name="Natvig D.O."/>
            <person name="Lalanne C."/>
            <person name="Gautier V."/>
            <person name="Ament-Velasquez S.L."/>
            <person name="Kruys A."/>
            <person name="Hutchinson M.I."/>
            <person name="Powell A.J."/>
            <person name="Barry K."/>
            <person name="Miller A.N."/>
            <person name="Grigoriev I.V."/>
            <person name="Debuchy R."/>
            <person name="Gladieux P."/>
            <person name="Hiltunen Thoren M."/>
            <person name="Johannesson H."/>
        </authorList>
    </citation>
    <scope>NUCLEOTIDE SEQUENCE</scope>
    <source>
        <strain evidence="2">PSN324</strain>
    </source>
</reference>
<feature type="compositionally biased region" description="Basic and acidic residues" evidence="1">
    <location>
        <begin position="464"/>
        <end position="473"/>
    </location>
</feature>